<dbReference type="PANTHER" id="PTHR39206">
    <property type="entry name" value="SLL8004 PROTEIN"/>
    <property type="match status" value="1"/>
</dbReference>
<dbReference type="Proteomes" id="UP000036000">
    <property type="component" value="Chromosome"/>
</dbReference>
<keyword evidence="10" id="KW-1185">Reference proteome</keyword>
<keyword evidence="4" id="KW-0547">Nucleotide-binding</keyword>
<evidence type="ECO:0000256" key="6">
    <source>
        <dbReference type="ARBA" id="ARBA00032897"/>
    </source>
</evidence>
<dbReference type="KEGG" id="lko:ABN16_05200"/>
<comment type="catalytic activity">
    <reaction evidence="7">
        <text>UDP-N-acetyl-alpha-D-glucosamine + ATP = UDP-N-acetyl-alpha-D-glucosamine 3'-phosphate + ADP + H(+)</text>
        <dbReference type="Rhea" id="RHEA:32671"/>
        <dbReference type="ChEBI" id="CHEBI:15378"/>
        <dbReference type="ChEBI" id="CHEBI:30616"/>
        <dbReference type="ChEBI" id="CHEBI:57705"/>
        <dbReference type="ChEBI" id="CHEBI:64353"/>
        <dbReference type="ChEBI" id="CHEBI:456216"/>
        <dbReference type="EC" id="2.7.1.176"/>
    </reaction>
</comment>
<comment type="similarity">
    <text evidence="1">Belongs to the zeta toxin family.</text>
</comment>
<evidence type="ECO:0000256" key="5">
    <source>
        <dbReference type="ARBA" id="ARBA00022840"/>
    </source>
</evidence>
<dbReference type="AlphaFoldDB" id="A0AAC8ZGE0"/>
<keyword evidence="3" id="KW-1277">Toxin-antitoxin system</keyword>
<evidence type="ECO:0000313" key="10">
    <source>
        <dbReference type="Proteomes" id="UP000036000"/>
    </source>
</evidence>
<dbReference type="InterPro" id="IPR027417">
    <property type="entry name" value="P-loop_NTPase"/>
</dbReference>
<dbReference type="PANTHER" id="PTHR39206:SF1">
    <property type="entry name" value="SLL8004 PROTEIN"/>
    <property type="match status" value="1"/>
</dbReference>
<evidence type="ECO:0000256" key="3">
    <source>
        <dbReference type="ARBA" id="ARBA00022649"/>
    </source>
</evidence>
<proteinExistence type="inferred from homology"/>
<dbReference type="Gene3D" id="3.40.50.300">
    <property type="entry name" value="P-loop containing nucleotide triphosphate hydrolases"/>
    <property type="match status" value="1"/>
</dbReference>
<dbReference type="GO" id="GO:0005524">
    <property type="term" value="F:ATP binding"/>
    <property type="evidence" value="ECO:0007669"/>
    <property type="project" value="UniProtKB-KW"/>
</dbReference>
<name>A0AAC8ZGE0_9LACO</name>
<dbReference type="Pfam" id="PF06414">
    <property type="entry name" value="Zeta_toxin"/>
    <property type="match status" value="1"/>
</dbReference>
<sequence>MTVKRPQCIIIAGVNGVGKSTFYSSNEYLFTGTIRINADEILRQQHGDWRKSADNLRAMRQELIKIHQAIKEKQAFHMETTLSGNARTLLDIIAEARQQKFEISLYYLAVRSPQTAVERVQIRVKKGGHGVPEQTVLKRYVKTLSNLPKIAKVADRVRIFDNDVSNKLIYSRTNQNIDFNILPLYDWLPQEADIFPDYL</sequence>
<evidence type="ECO:0000256" key="2">
    <source>
        <dbReference type="ARBA" id="ARBA00011963"/>
    </source>
</evidence>
<organism evidence="9 10">
    <name type="scientific">Levilactobacillus koreensis</name>
    <dbReference type="NCBI Taxonomy" id="637971"/>
    <lineage>
        <taxon>Bacteria</taxon>
        <taxon>Bacillati</taxon>
        <taxon>Bacillota</taxon>
        <taxon>Bacilli</taxon>
        <taxon>Lactobacillales</taxon>
        <taxon>Lactobacillaceae</taxon>
        <taxon>Levilactobacillus</taxon>
    </lineage>
</organism>
<keyword evidence="5" id="KW-0067">ATP-binding</keyword>
<reference evidence="9 10" key="1">
    <citation type="submission" date="2015-07" db="EMBL/GenBank/DDBJ databases">
        <title>Lactobacillus korensis/26-25/ whole genome sequencing.</title>
        <authorList>
            <person name="Kim M.K."/>
            <person name="Im W.-T."/>
            <person name="Srinivasan S."/>
            <person name="Lee J.-J."/>
        </authorList>
    </citation>
    <scope>NUCLEOTIDE SEQUENCE [LARGE SCALE GENOMIC DNA]</scope>
    <source>
        <strain evidence="9 10">26-25</strain>
    </source>
</reference>
<dbReference type="RefSeq" id="WP_048733529.1">
    <property type="nucleotide sequence ID" value="NZ_CP012033.1"/>
</dbReference>
<accession>A0AAC8ZGE0</accession>
<dbReference type="InterPro" id="IPR010488">
    <property type="entry name" value="Zeta_toxin_domain"/>
</dbReference>
<gene>
    <name evidence="9" type="ORF">ABN16_05200</name>
</gene>
<evidence type="ECO:0000256" key="4">
    <source>
        <dbReference type="ARBA" id="ARBA00022741"/>
    </source>
</evidence>
<feature type="domain" description="Zeta toxin" evidence="8">
    <location>
        <begin position="4"/>
        <end position="172"/>
    </location>
</feature>
<evidence type="ECO:0000313" key="9">
    <source>
        <dbReference type="EMBL" id="AKP64453.1"/>
    </source>
</evidence>
<dbReference type="EMBL" id="CP012033">
    <property type="protein sequence ID" value="AKP64453.1"/>
    <property type="molecule type" value="Genomic_DNA"/>
</dbReference>
<dbReference type="GO" id="GO:0016301">
    <property type="term" value="F:kinase activity"/>
    <property type="evidence" value="ECO:0007669"/>
    <property type="project" value="InterPro"/>
</dbReference>
<evidence type="ECO:0000256" key="1">
    <source>
        <dbReference type="ARBA" id="ARBA00009104"/>
    </source>
</evidence>
<dbReference type="EC" id="2.7.1.176" evidence="2"/>
<evidence type="ECO:0000259" key="8">
    <source>
        <dbReference type="Pfam" id="PF06414"/>
    </source>
</evidence>
<evidence type="ECO:0000256" key="7">
    <source>
        <dbReference type="ARBA" id="ARBA00048178"/>
    </source>
</evidence>
<protein>
    <recommendedName>
        <fullName evidence="6">UDP-N-acetylglucosamine kinase</fullName>
        <ecNumber evidence="2">2.7.1.176</ecNumber>
    </recommendedName>
    <alternativeName>
        <fullName evidence="6">UDP-N-acetylglucosamine kinase</fullName>
    </alternativeName>
</protein>
<dbReference type="SUPFAM" id="SSF52540">
    <property type="entry name" value="P-loop containing nucleoside triphosphate hydrolases"/>
    <property type="match status" value="1"/>
</dbReference>